<dbReference type="PANTHER" id="PTHR33240">
    <property type="entry name" value="OS08G0508500 PROTEIN"/>
    <property type="match status" value="1"/>
</dbReference>
<reference evidence="1" key="2">
    <citation type="journal article" date="2024" name="Plant">
        <title>Genomic evolution and insights into agronomic trait innovations of Sesamum species.</title>
        <authorList>
            <person name="Miao H."/>
            <person name="Wang L."/>
            <person name="Qu L."/>
            <person name="Liu H."/>
            <person name="Sun Y."/>
            <person name="Le M."/>
            <person name="Wang Q."/>
            <person name="Wei S."/>
            <person name="Zheng Y."/>
            <person name="Lin W."/>
            <person name="Duan Y."/>
            <person name="Cao H."/>
            <person name="Xiong S."/>
            <person name="Wang X."/>
            <person name="Wei L."/>
            <person name="Li C."/>
            <person name="Ma Q."/>
            <person name="Ju M."/>
            <person name="Zhao R."/>
            <person name="Li G."/>
            <person name="Mu C."/>
            <person name="Tian Q."/>
            <person name="Mei H."/>
            <person name="Zhang T."/>
            <person name="Gao T."/>
            <person name="Zhang H."/>
        </authorList>
    </citation>
    <scope>NUCLEOTIDE SEQUENCE</scope>
    <source>
        <strain evidence="1">G02</strain>
    </source>
</reference>
<name>A0AAW2TTF1_SESRA</name>
<evidence type="ECO:0000313" key="1">
    <source>
        <dbReference type="EMBL" id="KAL0408186.1"/>
    </source>
</evidence>
<proteinExistence type="predicted"/>
<dbReference type="PANTHER" id="PTHR33240:SF15">
    <property type="entry name" value="GAG-PRO-LIKE PROTEIN"/>
    <property type="match status" value="1"/>
</dbReference>
<dbReference type="EMBL" id="JACGWJ010000007">
    <property type="protein sequence ID" value="KAL0408186.1"/>
    <property type="molecule type" value="Genomic_DNA"/>
</dbReference>
<accession>A0AAW2TTF1</accession>
<organism evidence="1">
    <name type="scientific">Sesamum radiatum</name>
    <name type="common">Black benniseed</name>
    <dbReference type="NCBI Taxonomy" id="300843"/>
    <lineage>
        <taxon>Eukaryota</taxon>
        <taxon>Viridiplantae</taxon>
        <taxon>Streptophyta</taxon>
        <taxon>Embryophyta</taxon>
        <taxon>Tracheophyta</taxon>
        <taxon>Spermatophyta</taxon>
        <taxon>Magnoliopsida</taxon>
        <taxon>eudicotyledons</taxon>
        <taxon>Gunneridae</taxon>
        <taxon>Pentapetalae</taxon>
        <taxon>asterids</taxon>
        <taxon>lamiids</taxon>
        <taxon>Lamiales</taxon>
        <taxon>Pedaliaceae</taxon>
        <taxon>Sesamum</taxon>
    </lineage>
</organism>
<dbReference type="AlphaFoldDB" id="A0AAW2TTF1"/>
<sequence length="105" mass="11439">MGIGVDMLAKVNTPLVGFNGSGTLGEIALPIFIGTTPQRATRILKFLVVDTPSSYNVIMGSPSLNSFRAVASTYHMKLKFPNYRGIGEEKGNVRLARKYHANILK</sequence>
<protein>
    <submittedName>
        <fullName evidence="1">Uncharacterized protein</fullName>
    </submittedName>
</protein>
<comment type="caution">
    <text evidence="1">The sequence shown here is derived from an EMBL/GenBank/DDBJ whole genome shotgun (WGS) entry which is preliminary data.</text>
</comment>
<reference evidence="1" key="1">
    <citation type="submission" date="2020-06" db="EMBL/GenBank/DDBJ databases">
        <authorList>
            <person name="Li T."/>
            <person name="Hu X."/>
            <person name="Zhang T."/>
            <person name="Song X."/>
            <person name="Zhang H."/>
            <person name="Dai N."/>
            <person name="Sheng W."/>
            <person name="Hou X."/>
            <person name="Wei L."/>
        </authorList>
    </citation>
    <scope>NUCLEOTIDE SEQUENCE</scope>
    <source>
        <strain evidence="1">G02</strain>
        <tissue evidence="1">Leaf</tissue>
    </source>
</reference>
<gene>
    <name evidence="1" type="ORF">Sradi_1753000</name>
</gene>